<reference evidence="9" key="2">
    <citation type="submission" date="2015-06" db="UniProtKB">
        <authorList>
            <consortium name="EnsemblMetazoa"/>
        </authorList>
    </citation>
    <scope>IDENTIFICATION</scope>
</reference>
<dbReference type="PANTHER" id="PTHR21351:SF0">
    <property type="entry name" value="BARDET-BIEDL SYNDROME 5 PROTEIN"/>
    <property type="match status" value="1"/>
</dbReference>
<accession>T1GH72</accession>
<proteinExistence type="inferred from homology"/>
<evidence type="ECO:0000259" key="8">
    <source>
        <dbReference type="SMART" id="SM00683"/>
    </source>
</evidence>
<dbReference type="HOGENOM" id="CLU_112613_0_0_1"/>
<sequence length="213" mass="24041">MKLRGAILQNSQLIILPDEQVYTQMHGVWNLSSDQGNLGSFIITNVRLVWFADLNETFNISLPFIQIGSIKIRDSKYGAALVIQTTETAGGYVLGFRIDPGEKLHEIYKELLSLHAVFCENPNFGVKYNVSEREAEEEMQSNQFSVGDYEEIDDQQDSELNSKLHSYIVGGAFGTGSSNQQREPVYCKELGFSIEKIRDGYTLQDLWNVTGKE</sequence>
<evidence type="ECO:0000313" key="10">
    <source>
        <dbReference type="Proteomes" id="UP000015102"/>
    </source>
</evidence>
<keyword evidence="7" id="KW-0966">Cell projection</keyword>
<keyword evidence="4" id="KW-0963">Cytoplasm</keyword>
<dbReference type="InterPro" id="IPR014003">
    <property type="entry name" value="BBS5_PH"/>
</dbReference>
<dbReference type="PANTHER" id="PTHR21351">
    <property type="entry name" value="BARDET-BIEDL SYNDROME PROTEIN 5"/>
    <property type="match status" value="1"/>
</dbReference>
<evidence type="ECO:0000313" key="9">
    <source>
        <dbReference type="EnsemblMetazoa" id="MESCA002761-PA"/>
    </source>
</evidence>
<dbReference type="STRING" id="36166.T1GH72"/>
<dbReference type="GO" id="GO:0034464">
    <property type="term" value="C:BBSome"/>
    <property type="evidence" value="ECO:0007669"/>
    <property type="project" value="InterPro"/>
</dbReference>
<keyword evidence="5" id="KW-0969">Cilium</keyword>
<comment type="similarity">
    <text evidence="3">Belongs to the BBS5 family.</text>
</comment>
<dbReference type="GO" id="GO:0060271">
    <property type="term" value="P:cilium assembly"/>
    <property type="evidence" value="ECO:0007669"/>
    <property type="project" value="TreeGrafter"/>
</dbReference>
<dbReference type="GO" id="GO:0036064">
    <property type="term" value="C:ciliary basal body"/>
    <property type="evidence" value="ECO:0007669"/>
    <property type="project" value="TreeGrafter"/>
</dbReference>
<evidence type="ECO:0000256" key="4">
    <source>
        <dbReference type="ARBA" id="ARBA00022490"/>
    </source>
</evidence>
<dbReference type="InterPro" id="IPR006606">
    <property type="entry name" value="BBL5"/>
</dbReference>
<evidence type="ECO:0000256" key="1">
    <source>
        <dbReference type="ARBA" id="ARBA00004138"/>
    </source>
</evidence>
<dbReference type="SMART" id="SM00683">
    <property type="entry name" value="DM16"/>
    <property type="match status" value="1"/>
</dbReference>
<organism evidence="9 10">
    <name type="scientific">Megaselia scalaris</name>
    <name type="common">Humpbacked fly</name>
    <name type="synonym">Phora scalaris</name>
    <dbReference type="NCBI Taxonomy" id="36166"/>
    <lineage>
        <taxon>Eukaryota</taxon>
        <taxon>Metazoa</taxon>
        <taxon>Ecdysozoa</taxon>
        <taxon>Arthropoda</taxon>
        <taxon>Hexapoda</taxon>
        <taxon>Insecta</taxon>
        <taxon>Pterygota</taxon>
        <taxon>Neoptera</taxon>
        <taxon>Endopterygota</taxon>
        <taxon>Diptera</taxon>
        <taxon>Brachycera</taxon>
        <taxon>Muscomorpha</taxon>
        <taxon>Platypezoidea</taxon>
        <taxon>Phoridae</taxon>
        <taxon>Megaseliini</taxon>
        <taxon>Megaselia</taxon>
    </lineage>
</organism>
<dbReference type="AlphaFoldDB" id="T1GH72"/>
<dbReference type="EMBL" id="CAQQ02104247">
    <property type="status" value="NOT_ANNOTATED_CDS"/>
    <property type="molecule type" value="Genomic_DNA"/>
</dbReference>
<protein>
    <recommendedName>
        <fullName evidence="8">BBSome complex member BBS5 PH domain-containing protein</fullName>
    </recommendedName>
</protein>
<keyword evidence="6" id="KW-0206">Cytoskeleton</keyword>
<dbReference type="OMA" id="DISHSNM"/>
<evidence type="ECO:0000256" key="5">
    <source>
        <dbReference type="ARBA" id="ARBA00023069"/>
    </source>
</evidence>
<reference evidence="10" key="1">
    <citation type="submission" date="2013-02" db="EMBL/GenBank/DDBJ databases">
        <authorList>
            <person name="Hughes D."/>
        </authorList>
    </citation>
    <scope>NUCLEOTIDE SEQUENCE</scope>
    <source>
        <strain>Durham</strain>
        <strain evidence="10">NC isolate 2 -- Noor lab</strain>
    </source>
</reference>
<evidence type="ECO:0000256" key="2">
    <source>
        <dbReference type="ARBA" id="ARBA00004245"/>
    </source>
</evidence>
<name>T1GH72_MEGSC</name>
<evidence type="ECO:0000256" key="6">
    <source>
        <dbReference type="ARBA" id="ARBA00023212"/>
    </source>
</evidence>
<feature type="domain" description="BBSome complex member BBS5 PH" evidence="8">
    <location>
        <begin position="19"/>
        <end position="73"/>
    </location>
</feature>
<dbReference type="GO" id="GO:0032266">
    <property type="term" value="F:phosphatidylinositol-3-phosphate binding"/>
    <property type="evidence" value="ECO:0007669"/>
    <property type="project" value="TreeGrafter"/>
</dbReference>
<dbReference type="EnsemblMetazoa" id="MESCA002761-RA">
    <property type="protein sequence ID" value="MESCA002761-PA"/>
    <property type="gene ID" value="MESCA002761"/>
</dbReference>
<evidence type="ECO:0000256" key="3">
    <source>
        <dbReference type="ARBA" id="ARBA00005822"/>
    </source>
</evidence>
<comment type="subcellular location">
    <subcellularLocation>
        <location evidence="1">Cell projection</location>
        <location evidence="1">Cilium</location>
    </subcellularLocation>
    <subcellularLocation>
        <location evidence="2">Cytoplasm</location>
        <location evidence="2">Cytoskeleton</location>
    </subcellularLocation>
</comment>
<evidence type="ECO:0000256" key="7">
    <source>
        <dbReference type="ARBA" id="ARBA00023273"/>
    </source>
</evidence>
<keyword evidence="10" id="KW-1185">Reference proteome</keyword>
<dbReference type="Proteomes" id="UP000015102">
    <property type="component" value="Unassembled WGS sequence"/>
</dbReference>
<dbReference type="Pfam" id="PF07289">
    <property type="entry name" value="BBL5"/>
    <property type="match status" value="1"/>
</dbReference>